<evidence type="ECO:0000313" key="4">
    <source>
        <dbReference type="EMBL" id="GFR53256.1"/>
    </source>
</evidence>
<dbReference type="EMBL" id="BMAR01000117">
    <property type="protein sequence ID" value="GFR53256.1"/>
    <property type="molecule type" value="Genomic_DNA"/>
</dbReference>
<dbReference type="GO" id="GO:0016491">
    <property type="term" value="F:oxidoreductase activity"/>
    <property type="evidence" value="ECO:0007669"/>
    <property type="project" value="UniProtKB-KW"/>
</dbReference>
<dbReference type="AlphaFoldDB" id="A0AAD3HUB8"/>
<feature type="domain" description="FAD-dependent oxidoreductase 2 FAD-binding" evidence="3">
    <location>
        <begin position="3"/>
        <end position="98"/>
    </location>
</feature>
<dbReference type="InterPro" id="IPR036188">
    <property type="entry name" value="FAD/NAD-bd_sf"/>
</dbReference>
<accession>A0AAD3HUB8</accession>
<dbReference type="Gene3D" id="3.90.700.10">
    <property type="entry name" value="Succinate dehydrogenase/fumarate reductase flavoprotein, catalytic domain"/>
    <property type="match status" value="1"/>
</dbReference>
<dbReference type="InterPro" id="IPR027477">
    <property type="entry name" value="Succ_DH/fumarate_Rdtase_cat_sf"/>
</dbReference>
<sequence>KEMLQTYAPSAAPLATTNGPWARGEALQLAAAAGAALVGLGAVQLHPTGFVDPREPGAGTKFLAPEKLRGVGGLLLDDQGRRFVDELARRDAVVSALSALPDRT</sequence>
<feature type="non-terminal residue" evidence="4">
    <location>
        <position position="104"/>
    </location>
</feature>
<name>A0AAD3HUB8_9CHLO</name>
<gene>
    <name evidence="4" type="ORF">Agub_g16034</name>
</gene>
<keyword evidence="1" id="KW-0285">Flavoprotein</keyword>
<dbReference type="PANTHER" id="PTHR43400:SF1">
    <property type="entry name" value="FUMARATE REDUCTASE"/>
    <property type="match status" value="1"/>
</dbReference>
<reference evidence="4 5" key="1">
    <citation type="journal article" date="2021" name="Sci. Rep.">
        <title>Genome sequencing of the multicellular alga Astrephomene provides insights into convergent evolution of germ-soma differentiation.</title>
        <authorList>
            <person name="Yamashita S."/>
            <person name="Yamamoto K."/>
            <person name="Matsuzaki R."/>
            <person name="Suzuki S."/>
            <person name="Yamaguchi H."/>
            <person name="Hirooka S."/>
            <person name="Minakuchi Y."/>
            <person name="Miyagishima S."/>
            <person name="Kawachi M."/>
            <person name="Toyoda A."/>
            <person name="Nozaki H."/>
        </authorList>
    </citation>
    <scope>NUCLEOTIDE SEQUENCE [LARGE SCALE GENOMIC DNA]</scope>
    <source>
        <strain evidence="4 5">NIES-4017</strain>
    </source>
</reference>
<dbReference type="PANTHER" id="PTHR43400">
    <property type="entry name" value="FUMARATE REDUCTASE"/>
    <property type="match status" value="1"/>
</dbReference>
<organism evidence="4 5">
    <name type="scientific">Astrephomene gubernaculifera</name>
    <dbReference type="NCBI Taxonomy" id="47775"/>
    <lineage>
        <taxon>Eukaryota</taxon>
        <taxon>Viridiplantae</taxon>
        <taxon>Chlorophyta</taxon>
        <taxon>core chlorophytes</taxon>
        <taxon>Chlorophyceae</taxon>
        <taxon>CS clade</taxon>
        <taxon>Chlamydomonadales</taxon>
        <taxon>Astrephomenaceae</taxon>
        <taxon>Astrephomene</taxon>
    </lineage>
</organism>
<dbReference type="InterPro" id="IPR050315">
    <property type="entry name" value="FAD-oxidoreductase_2"/>
</dbReference>
<keyword evidence="2" id="KW-0560">Oxidoreductase</keyword>
<dbReference type="Pfam" id="PF00890">
    <property type="entry name" value="FAD_binding_2"/>
    <property type="match status" value="1"/>
</dbReference>
<evidence type="ECO:0000313" key="5">
    <source>
        <dbReference type="Proteomes" id="UP001054857"/>
    </source>
</evidence>
<comment type="caution">
    <text evidence="4">The sequence shown here is derived from an EMBL/GenBank/DDBJ whole genome shotgun (WGS) entry which is preliminary data.</text>
</comment>
<dbReference type="SUPFAM" id="SSF56425">
    <property type="entry name" value="Succinate dehydrogenase/fumarate reductase flavoprotein, catalytic domain"/>
    <property type="match status" value="1"/>
</dbReference>
<proteinExistence type="predicted"/>
<evidence type="ECO:0000256" key="2">
    <source>
        <dbReference type="ARBA" id="ARBA00023002"/>
    </source>
</evidence>
<evidence type="ECO:0000256" key="1">
    <source>
        <dbReference type="ARBA" id="ARBA00022630"/>
    </source>
</evidence>
<protein>
    <recommendedName>
        <fullName evidence="3">FAD-dependent oxidoreductase 2 FAD-binding domain-containing protein</fullName>
    </recommendedName>
</protein>
<dbReference type="Gene3D" id="3.50.50.60">
    <property type="entry name" value="FAD/NAD(P)-binding domain"/>
    <property type="match status" value="1"/>
</dbReference>
<dbReference type="Proteomes" id="UP001054857">
    <property type="component" value="Unassembled WGS sequence"/>
</dbReference>
<feature type="non-terminal residue" evidence="4">
    <location>
        <position position="1"/>
    </location>
</feature>
<keyword evidence="5" id="KW-1185">Reference proteome</keyword>
<dbReference type="InterPro" id="IPR003953">
    <property type="entry name" value="FAD-dep_OxRdtase_2_FAD-bd"/>
</dbReference>
<evidence type="ECO:0000259" key="3">
    <source>
        <dbReference type="Pfam" id="PF00890"/>
    </source>
</evidence>